<reference evidence="4" key="1">
    <citation type="submission" date="2021-01" db="EMBL/GenBank/DDBJ databases">
        <title>Modified the classification status of verrucomicrobia.</title>
        <authorList>
            <person name="Feng X."/>
        </authorList>
    </citation>
    <scope>NUCLEOTIDE SEQUENCE</scope>
    <source>
        <strain evidence="4">JCM 18052</strain>
    </source>
</reference>
<evidence type="ECO:0000313" key="5">
    <source>
        <dbReference type="Proteomes" id="UP000600139"/>
    </source>
</evidence>
<name>A0A934R1K8_9BACT</name>
<dbReference type="PROSITE" id="PS50005">
    <property type="entry name" value="TPR"/>
    <property type="match status" value="1"/>
</dbReference>
<dbReference type="Pfam" id="PF13374">
    <property type="entry name" value="TPR_10"/>
    <property type="match status" value="1"/>
</dbReference>
<sequence length="298" mass="32713">MDSPTATLIGILQDRVESLRDAGNLNEALHAASAAVEKTQQSLGPDLDSIDAFASALEIRGDIQRELGKFEEARDDYRQAIDQLQDRPDRFDQVGRLHAALGAAYDGLGIEARAVNHWQKAIEFFEKNDPPLLLDIATISNNLGFITKANGDLDTAESHFLRALEISHSQLGQEHEQTATVSSNLGALYQAAGFHEQSREMHMIALETRRNLLGEEHPDTAQSHNNLALALLNTGDRSWARRHFEKSLSGYEALGPEYADDLEAVAGNYCDFLREEGEAQLADVIAGRVREVLGTAVA</sequence>
<accession>A0A934R1K8</accession>
<keyword evidence="2 3" id="KW-0802">TPR repeat</keyword>
<dbReference type="SMART" id="SM00028">
    <property type="entry name" value="TPR"/>
    <property type="match status" value="5"/>
</dbReference>
<keyword evidence="1" id="KW-0677">Repeat</keyword>
<comment type="caution">
    <text evidence="4">The sequence shown here is derived from an EMBL/GenBank/DDBJ whole genome shotgun (WGS) entry which is preliminary data.</text>
</comment>
<gene>
    <name evidence="4" type="ORF">JIN84_03445</name>
</gene>
<dbReference type="Pfam" id="PF13432">
    <property type="entry name" value="TPR_16"/>
    <property type="match status" value="1"/>
</dbReference>
<dbReference type="SUPFAM" id="SSF48452">
    <property type="entry name" value="TPR-like"/>
    <property type="match status" value="1"/>
</dbReference>
<dbReference type="PANTHER" id="PTHR45641">
    <property type="entry name" value="TETRATRICOPEPTIDE REPEAT PROTEIN (AFU_ORTHOLOGUE AFUA_6G03870)"/>
    <property type="match status" value="1"/>
</dbReference>
<dbReference type="Gene3D" id="1.25.40.10">
    <property type="entry name" value="Tetratricopeptide repeat domain"/>
    <property type="match status" value="2"/>
</dbReference>
<protein>
    <submittedName>
        <fullName evidence="4">Tetratricopeptide repeat protein</fullName>
    </submittedName>
</protein>
<dbReference type="InterPro" id="IPR011990">
    <property type="entry name" value="TPR-like_helical_dom_sf"/>
</dbReference>
<dbReference type="AlphaFoldDB" id="A0A934R1K8"/>
<evidence type="ECO:0000313" key="4">
    <source>
        <dbReference type="EMBL" id="MBK1814651.1"/>
    </source>
</evidence>
<dbReference type="PANTHER" id="PTHR45641:SF19">
    <property type="entry name" value="NEPHROCYSTIN-3"/>
    <property type="match status" value="1"/>
</dbReference>
<dbReference type="InterPro" id="IPR019734">
    <property type="entry name" value="TPR_rpt"/>
</dbReference>
<evidence type="ECO:0000256" key="1">
    <source>
        <dbReference type="ARBA" id="ARBA00022737"/>
    </source>
</evidence>
<dbReference type="EMBL" id="JAENIK010000004">
    <property type="protein sequence ID" value="MBK1814651.1"/>
    <property type="molecule type" value="Genomic_DNA"/>
</dbReference>
<keyword evidence="5" id="KW-1185">Reference proteome</keyword>
<organism evidence="4 5">
    <name type="scientific">Luteolibacter yonseiensis</name>
    <dbReference type="NCBI Taxonomy" id="1144680"/>
    <lineage>
        <taxon>Bacteria</taxon>
        <taxon>Pseudomonadati</taxon>
        <taxon>Verrucomicrobiota</taxon>
        <taxon>Verrucomicrobiia</taxon>
        <taxon>Verrucomicrobiales</taxon>
        <taxon>Verrucomicrobiaceae</taxon>
        <taxon>Luteolibacter</taxon>
    </lineage>
</organism>
<dbReference type="Pfam" id="PF13424">
    <property type="entry name" value="TPR_12"/>
    <property type="match status" value="1"/>
</dbReference>
<feature type="repeat" description="TPR" evidence="3">
    <location>
        <begin position="54"/>
        <end position="87"/>
    </location>
</feature>
<evidence type="ECO:0000256" key="3">
    <source>
        <dbReference type="PROSITE-ProRule" id="PRU00339"/>
    </source>
</evidence>
<proteinExistence type="predicted"/>
<evidence type="ECO:0000256" key="2">
    <source>
        <dbReference type="ARBA" id="ARBA00022803"/>
    </source>
</evidence>
<dbReference type="Proteomes" id="UP000600139">
    <property type="component" value="Unassembled WGS sequence"/>
</dbReference>
<dbReference type="RefSeq" id="WP_200349608.1">
    <property type="nucleotide sequence ID" value="NZ_BAABHZ010000010.1"/>
</dbReference>